<evidence type="ECO:0000313" key="2">
    <source>
        <dbReference type="EMBL" id="MBB3128674.1"/>
    </source>
</evidence>
<proteinExistence type="predicted"/>
<dbReference type="AlphaFoldDB" id="A0A839TNZ9"/>
<dbReference type="Gene3D" id="2.60.120.200">
    <property type="match status" value="1"/>
</dbReference>
<feature type="transmembrane region" description="Helical" evidence="1">
    <location>
        <begin position="475"/>
        <end position="497"/>
    </location>
</feature>
<feature type="transmembrane region" description="Helical" evidence="1">
    <location>
        <begin position="28"/>
        <end position="49"/>
    </location>
</feature>
<reference evidence="2 3" key="1">
    <citation type="submission" date="2020-08" db="EMBL/GenBank/DDBJ databases">
        <title>Genomic Encyclopedia of Type Strains, Phase III (KMG-III): the genomes of soil and plant-associated and newly described type strains.</title>
        <authorList>
            <person name="Whitman W."/>
        </authorList>
    </citation>
    <scope>NUCLEOTIDE SEQUENCE [LARGE SCALE GENOMIC DNA]</scope>
    <source>
        <strain evidence="2 3">CECT 5831</strain>
    </source>
</reference>
<evidence type="ECO:0000313" key="3">
    <source>
        <dbReference type="Proteomes" id="UP000517523"/>
    </source>
</evidence>
<feature type="transmembrane region" description="Helical" evidence="1">
    <location>
        <begin position="410"/>
        <end position="430"/>
    </location>
</feature>
<protein>
    <recommendedName>
        <fullName evidence="4">ABC transporter permease</fullName>
    </recommendedName>
</protein>
<keyword evidence="1" id="KW-0812">Transmembrane</keyword>
<comment type="caution">
    <text evidence="2">The sequence shown here is derived from an EMBL/GenBank/DDBJ whole genome shotgun (WGS) entry which is preliminary data.</text>
</comment>
<keyword evidence="1" id="KW-1133">Transmembrane helix</keyword>
<keyword evidence="1" id="KW-0472">Membrane</keyword>
<evidence type="ECO:0008006" key="4">
    <source>
        <dbReference type="Google" id="ProtNLM"/>
    </source>
</evidence>
<evidence type="ECO:0000256" key="1">
    <source>
        <dbReference type="SAM" id="Phobius"/>
    </source>
</evidence>
<gene>
    <name evidence="2" type="ORF">FHS19_003328</name>
</gene>
<feature type="transmembrane region" description="Helical" evidence="1">
    <location>
        <begin position="294"/>
        <end position="315"/>
    </location>
</feature>
<dbReference type="RefSeq" id="WP_183582807.1">
    <property type="nucleotide sequence ID" value="NZ_JACHXJ010000002.1"/>
</dbReference>
<name>A0A839TNZ9_9BACL</name>
<dbReference type="EMBL" id="JACHXJ010000002">
    <property type="protein sequence ID" value="MBB3128674.1"/>
    <property type="molecule type" value="Genomic_DNA"/>
</dbReference>
<accession>A0A839TNZ9</accession>
<dbReference type="Proteomes" id="UP000517523">
    <property type="component" value="Unassembled WGS sequence"/>
</dbReference>
<sequence length="507" mass="54450">MLTRNTKPSEGNSFPQLLRMEWAKFRNARGLVIGILVALLLTVLPGLFLSTMMTNQGETIPIGPNGEAVSDKFYFVHKTLIGDGSITVRVTSLTGIITYPPPNHDEYMVSGVVPWAKAGVLIKDGLKHGSAYAAIMVTGKQGVRMQYNFINDTAGRPGSVSPESPRWLRLLRSGDVITGYESMDGTQWTKVDTAHLIGFPSTVEIGLFVTSPGNVTLDDGANRFASATAVIDEVAVQGEGLSSTWRNDDFGAKKGLGNPILYGNSNESDGSFTINGNGDIAPLGAVDGWPVERALIGTFAGLIEVMIVAVLFFTTEYRRNKNRSAQNASLGFGRTMAAKACVISIVSFVIGLFAAIAVIVICKQILTSNGSQVLPVTMLTELRVLLGTAMLFAFAAVFAFALAFLLRKSVLAVTISIMGIALPYVIANILPSRLGDVSKWLLQLTPAAGFSIQQSIPRFPQVVGPYIPQFGYYPLAPWAGLSVLCGYTVLAIGLSAFQFHRKEVIMK</sequence>
<organism evidence="2 3">
    <name type="scientific">Paenibacillus rhizosphaerae</name>
    <dbReference type="NCBI Taxonomy" id="297318"/>
    <lineage>
        <taxon>Bacteria</taxon>
        <taxon>Bacillati</taxon>
        <taxon>Bacillota</taxon>
        <taxon>Bacilli</taxon>
        <taxon>Bacillales</taxon>
        <taxon>Paenibacillaceae</taxon>
        <taxon>Paenibacillus</taxon>
    </lineage>
</organism>
<feature type="transmembrane region" description="Helical" evidence="1">
    <location>
        <begin position="382"/>
        <end position="403"/>
    </location>
</feature>
<feature type="transmembrane region" description="Helical" evidence="1">
    <location>
        <begin position="336"/>
        <end position="362"/>
    </location>
</feature>